<feature type="region of interest" description="Disordered" evidence="1">
    <location>
        <begin position="919"/>
        <end position="940"/>
    </location>
</feature>
<dbReference type="Pfam" id="PF25036">
    <property type="entry name" value="VPS13_VAB"/>
    <property type="match status" value="1"/>
</dbReference>
<dbReference type="InterPro" id="IPR026847">
    <property type="entry name" value="VPS13"/>
</dbReference>
<dbReference type="Proteomes" id="UP000678499">
    <property type="component" value="Unassembled WGS sequence"/>
</dbReference>
<dbReference type="SMART" id="SM00165">
    <property type="entry name" value="UBA"/>
    <property type="match status" value="1"/>
</dbReference>
<accession>A0A7R9GAX4</accession>
<dbReference type="GO" id="GO:0045053">
    <property type="term" value="P:protein retention in Golgi apparatus"/>
    <property type="evidence" value="ECO:0007669"/>
    <property type="project" value="TreeGrafter"/>
</dbReference>
<protein>
    <recommendedName>
        <fullName evidence="2">UBA domain-containing protein</fullName>
    </recommendedName>
</protein>
<dbReference type="Gene3D" id="1.10.8.10">
    <property type="entry name" value="DNA helicase RuvA subunit, C-terminal domain"/>
    <property type="match status" value="1"/>
</dbReference>
<dbReference type="OrthoDB" id="272810at2759"/>
<name>A0A7R9GAX4_9CRUS</name>
<dbReference type="EMBL" id="CAJPEX010000232">
    <property type="protein sequence ID" value="CAG0914450.1"/>
    <property type="molecule type" value="Genomic_DNA"/>
</dbReference>
<dbReference type="EMBL" id="OA882269">
    <property type="protein sequence ID" value="CAD7274298.1"/>
    <property type="molecule type" value="Genomic_DNA"/>
</dbReference>
<dbReference type="CDD" id="cd14306">
    <property type="entry name" value="UBA_VP13D"/>
    <property type="match status" value="1"/>
</dbReference>
<evidence type="ECO:0000259" key="2">
    <source>
        <dbReference type="PROSITE" id="PS50030"/>
    </source>
</evidence>
<keyword evidence="4" id="KW-1185">Reference proteome</keyword>
<dbReference type="InterPro" id="IPR056748">
    <property type="entry name" value="VPS13-like_C"/>
</dbReference>
<evidence type="ECO:0000256" key="1">
    <source>
        <dbReference type="SAM" id="MobiDB-lite"/>
    </source>
</evidence>
<dbReference type="PANTHER" id="PTHR16166:SF141">
    <property type="entry name" value="INTERMEMBRANE LIPID TRANSFER PROTEIN VPS13D"/>
    <property type="match status" value="1"/>
</dbReference>
<dbReference type="InterPro" id="IPR009543">
    <property type="entry name" value="VPS13_VAB"/>
</dbReference>
<dbReference type="InterPro" id="IPR009060">
    <property type="entry name" value="UBA-like_sf"/>
</dbReference>
<dbReference type="PROSITE" id="PS50231">
    <property type="entry name" value="RICIN_B_LECTIN"/>
    <property type="match status" value="1"/>
</dbReference>
<sequence length="2971" mass="332548">MLTVVELPIVAIHGVGFEFYFSLYWVGIMSRITATLETPVLVVPMGPNSPDVLVARLGRIFVRNAETKRLLLPHSRSSDFRNEEREQNVEDETVHVARYEMLIQDMNLHNMNLEEKMRYLAQPFNEAQTSRTETFQEFRSPNARPDAPWWSRLRTCDIFDCKTPADRPILHDTRIHIDLGFFAAPIFPRVDGKPRCMDDPKAELCPDVVQVNISLVDSLKISLSKTQYQMILRTLEYAVNFPGHADRPVITKERDIVNVISESSDVDFDAASNDGSSAQLDDCLAYSGKKSSILVKGNFEVPQFIVQLKGDPYEGEQAIVSLSLNKFVVDFEATAPFESKLEISLFSIIMEDLTEPEDSVLRTIMLSHGKMRESNESVPRRNILNGPVSVSCPDLSSTIDPTLLTYFSMPENLDTQNVFRYFRKQTRKGSTSASTTVYEVSNSNFLGTNADERPAAVENPSSDAVIASSSAVSLVSGVETRDLFKVVDGDLAQATICNFQSNMNTKDGNVEMNGGLGSLALCDLSKNKGCYRQKFRTAGKEVLHFHFFKHKDSDFLDAVDDREFDAHLKLNMSSVVYVHTHRFMTNVIDFFTSFSDLQKVLGRLRAGAVGAELFEKPRHGFRCLLDLKIDNPVIIIPHSAGNPQGIVVDLGQITASNSFKVAGSEDCISYLGLKTRSNAVRNRKNSVMLSAAAACVYPCLMDVIRIDLVNMDVFVAEILAFDSPEPRMRKRHAKPVQESDVITFGLSYRRKTSPPASILSGDEKEVWTTFALIVDLKDVSLRAKWSHSEKNPLAKINFIQSRLTIESHTDNSRDIDLVSQEIRLHDLRHADDPLNPEANRFKRILQPIKRSEADAEKKSAEKSTVFQSKTSMQAEVHFRQSKTFTRLTVLLNSMRLLAIFDWWRAVLDFITTRPDPPVNYSCDHQTTAKEDKSTQEPQKADSFLVPPTEGEFVPMAPNPIQTSTGIYSKREISPPVPAFELKLNITDSEIVALENCQSVDTNAVILKTTAVISHRPDFPEKPLSVNLSNCEVFSCLLGTAEEDTALSIIEPVALNLEISAKKKRKDGTVTLGLQDATPPDFTEQTLEVVFPQHFKIRLSYNDMKMFLRIFNSLQIQAKRQVIVEEVRRNSLLGQKSSLPVDQEDHVQKLKSLGFTEEDCLKALRERNGKLDESALWLLENAVPVVTTDEERDGLSKEVSESNPKSDYSTVEVRLPCLSVCVIDDCKDSDVPLVDFTFDHLAFTQDLRKKEGSLNCTVSGDFYNRDLSAWEPVLEPWKLESKWNIQETVRKRDIVLEIRSLEILNLNITSSLIDLLTMVSKNWKEDYYQASSLSGSVSHILNKESKTSGVSPSENTKQFEVASFKRRSPFVPFALKNETGSTIWFRGSGSGISISSANDSRRSAPNIVEVSSGATESFSFKASFYSEERIRARIGADNKKDPTLLSGIVHQIIVKVDGWSEAKPVTIDKLGVYFREVVQDTMDLEKLISSMLIFSVSTEGSARKLVTVRSAFSITNRMNEVVEIKLDLKPLSSSSSAVSGTNSIKLFPGETYPVPLKLCQAQCGVFLRPVLEVNPYKYGFGKAALPWNKVVNMSEPQEVLHLCKPLLENQGNPFRLCASIIRLPLPIDHIRRVSPKFVDQPMHSIVLKPPITIFNSLPYVLFYSLSSIDPVDENRTERTEGLVLAGKEAAVHEIDLAERLSVGVWTEHFQKVSDFHFSPRVGSTYATRVTLFDSEERPLELDVKMTPRQASIKITVSSPFWLVNRTGLPLIFKQDGISQEFAGQSREHEVGRSVEPLLFSLSDPSSPFMVARVGKDLHPNGIPQVPGMSFILLWSKNFNLGKPGCVRRLRVALRDSQRPDIVYSISVRIQPGSGRYRDTKIVTFSPMFQIFNRSSHSLQFAQKKFAVDYSQHSNAMAELTYLEAKQNSHVAFHWPRDDLDQLLCVRMADVFRCRWSGAFPLEKIQSFYLNLRDFSELSMFLRVEIILEGATFYVIFMDAAVLPPPLRIDNFSEVTIKYHQNGVEEIYRQSDVRPHSSQAYAWDEPTFRQMMVVSAPGGVATVVDMTELNLTASLSYENFLYLALSCTFSGEYTEVLKGEQLGSNSLDKNLQLVLDVEECSTSSKYLSAWQKKYKIVLKPKQLGQRSQLWRMTTDGKLAHEGTSPPRDPKHPNSSKEMNRVLVLDIDSKAVLPDEYMPLTLRPPDGRRTLTQHWRFTEDGRLCCMHANLCVQAKDGFRGIIAGTEVVLGPIDKRALMFMENGVPVEQAISRQRLRPGSGFLHIIVTSDGPTRVLQIKDFHQKNQKKHDWIFSPYSNAVVNGTSPNSSRDRTWPFDHFAIHGIRNDRSANGKREKSLRLNFHLASGIGVSVVSHGLGDPEELAYAMFSNVIGEIIKSDSELKIDGSIENIQVDNPSIDAQVPVILSVISASKEDGARSLPYALHFNIHQVSAQFGSTSVKILKHFMLTLKPLIVNIEEKQLCKFILFFNLNKSDSELEDESGEDTMDCYSDTSASVSGSAEATRYYLGLLKITLCQIRLSVYRSTRMAPALLGVKRRLGLTLIQFEDAYIEFHPFVKSHVFETLNFVVQCLMKHYAEDFFSQLAKIVGSTDILGNPVGFLSDVTEGLSDLSGGNVAGLVKNVTHGFANSTAKFTGTISDAVGMVTLDERHEIERQRIKSLPQFQKRIKLARYASPPPNDSDAALALTVRTGEDFSSVPSSAFYEHLRAGLEGLRHGVFGGVRSLVSQTYYGYQDDGVVGMVSGFGKGFVGTVTKPALGVLDFATETANAVRDHSRSESRLLPSRVRPPRVLRGANAALPRYSSTQALGQEFLLFLNKKDTSEMFIAFERLREGAEDMAALISSQLLRVLTRSGPESTYSVVVEFNMSDIDHAEAVVNRAEAKVNSYYIKLAMKSPDKDSSGDAQNLPIRRPLVQCDTEVIAKKVTRLINLAKGIHDELLLTLKSGTNSDEQDDA</sequence>
<dbReference type="SUPFAM" id="SSF50370">
    <property type="entry name" value="Ricin B-like lectins"/>
    <property type="match status" value="1"/>
</dbReference>
<dbReference type="Pfam" id="PF25037">
    <property type="entry name" value="VPS13_C"/>
    <property type="match status" value="1"/>
</dbReference>
<reference evidence="3" key="1">
    <citation type="submission" date="2020-11" db="EMBL/GenBank/DDBJ databases">
        <authorList>
            <person name="Tran Van P."/>
        </authorList>
    </citation>
    <scope>NUCLEOTIDE SEQUENCE</scope>
</reference>
<dbReference type="InterPro" id="IPR035992">
    <property type="entry name" value="Ricin_B-like_lectins"/>
</dbReference>
<dbReference type="InterPro" id="IPR015940">
    <property type="entry name" value="UBA"/>
</dbReference>
<organism evidence="3">
    <name type="scientific">Notodromas monacha</name>
    <dbReference type="NCBI Taxonomy" id="399045"/>
    <lineage>
        <taxon>Eukaryota</taxon>
        <taxon>Metazoa</taxon>
        <taxon>Ecdysozoa</taxon>
        <taxon>Arthropoda</taxon>
        <taxon>Crustacea</taxon>
        <taxon>Oligostraca</taxon>
        <taxon>Ostracoda</taxon>
        <taxon>Podocopa</taxon>
        <taxon>Podocopida</taxon>
        <taxon>Cypridocopina</taxon>
        <taxon>Cypridoidea</taxon>
        <taxon>Cyprididae</taxon>
        <taxon>Notodromas</taxon>
    </lineage>
</organism>
<dbReference type="GO" id="GO:0006623">
    <property type="term" value="P:protein targeting to vacuole"/>
    <property type="evidence" value="ECO:0007669"/>
    <property type="project" value="TreeGrafter"/>
</dbReference>
<dbReference type="PANTHER" id="PTHR16166">
    <property type="entry name" value="VACUOLAR PROTEIN SORTING-ASSOCIATED PROTEIN VPS13"/>
    <property type="match status" value="1"/>
</dbReference>
<feature type="region of interest" description="Disordered" evidence="1">
    <location>
        <begin position="2154"/>
        <end position="2174"/>
    </location>
</feature>
<evidence type="ECO:0000313" key="3">
    <source>
        <dbReference type="EMBL" id="CAD7274298.1"/>
    </source>
</evidence>
<dbReference type="InterPro" id="IPR041969">
    <property type="entry name" value="VP13D_UBA"/>
</dbReference>
<dbReference type="GO" id="GO:0007005">
    <property type="term" value="P:mitochondrion organization"/>
    <property type="evidence" value="ECO:0007669"/>
    <property type="project" value="TreeGrafter"/>
</dbReference>
<dbReference type="Pfam" id="PF25033">
    <property type="entry name" value="VPS13_M"/>
    <property type="match status" value="2"/>
</dbReference>
<proteinExistence type="predicted"/>
<gene>
    <name evidence="3" type="ORF">NMOB1V02_LOCUS2145</name>
</gene>
<feature type="domain" description="UBA" evidence="2">
    <location>
        <begin position="1139"/>
        <end position="1180"/>
    </location>
</feature>
<evidence type="ECO:0000313" key="4">
    <source>
        <dbReference type="Proteomes" id="UP000678499"/>
    </source>
</evidence>
<dbReference type="PROSITE" id="PS50030">
    <property type="entry name" value="UBA"/>
    <property type="match status" value="1"/>
</dbReference>
<dbReference type="InterPro" id="IPR056747">
    <property type="entry name" value="VPS13-like_M"/>
</dbReference>
<dbReference type="SUPFAM" id="SSF46934">
    <property type="entry name" value="UBA-like"/>
    <property type="match status" value="1"/>
</dbReference>
<dbReference type="CDD" id="cd23453">
    <property type="entry name" value="beta-trefoil_Ricin_VPS13D"/>
    <property type="match status" value="1"/>
</dbReference>